<sequence>MARFDWLSYSHPSPVVRMLAPRKAYNPAPTQSTLFLHPPPSPPTCLWQGSLSPDEILGGSRSSVLGQWLPVAQRYLV</sequence>
<keyword evidence="2" id="KW-1185">Reference proteome</keyword>
<gene>
    <name evidence="1" type="ORF">SISNIDRAFT_134903</name>
</gene>
<protein>
    <submittedName>
        <fullName evidence="1">Uncharacterized protein</fullName>
    </submittedName>
</protein>
<reference evidence="1 2" key="1">
    <citation type="journal article" date="2016" name="Mol. Biol. Evol.">
        <title>Comparative Genomics of Early-Diverging Mushroom-Forming Fungi Provides Insights into the Origins of Lignocellulose Decay Capabilities.</title>
        <authorList>
            <person name="Nagy L.G."/>
            <person name="Riley R."/>
            <person name="Tritt A."/>
            <person name="Adam C."/>
            <person name="Daum C."/>
            <person name="Floudas D."/>
            <person name="Sun H."/>
            <person name="Yadav J.S."/>
            <person name="Pangilinan J."/>
            <person name="Larsson K.H."/>
            <person name="Matsuura K."/>
            <person name="Barry K."/>
            <person name="Labutti K."/>
            <person name="Kuo R."/>
            <person name="Ohm R.A."/>
            <person name="Bhattacharya S.S."/>
            <person name="Shirouzu T."/>
            <person name="Yoshinaga Y."/>
            <person name="Martin F.M."/>
            <person name="Grigoriev I.V."/>
            <person name="Hibbett D.S."/>
        </authorList>
    </citation>
    <scope>NUCLEOTIDE SEQUENCE [LARGE SCALE GENOMIC DNA]</scope>
    <source>
        <strain evidence="1 2">HHB9708</strain>
    </source>
</reference>
<dbReference type="Proteomes" id="UP000076722">
    <property type="component" value="Unassembled WGS sequence"/>
</dbReference>
<dbReference type="AlphaFoldDB" id="A0A164ZXE3"/>
<name>A0A164ZXE3_9AGAM</name>
<evidence type="ECO:0000313" key="2">
    <source>
        <dbReference type="Proteomes" id="UP000076722"/>
    </source>
</evidence>
<accession>A0A164ZXE3</accession>
<evidence type="ECO:0000313" key="1">
    <source>
        <dbReference type="EMBL" id="KZS98195.1"/>
    </source>
</evidence>
<dbReference type="EMBL" id="KV419395">
    <property type="protein sequence ID" value="KZS98195.1"/>
    <property type="molecule type" value="Genomic_DNA"/>
</dbReference>
<organism evidence="1 2">
    <name type="scientific">Sistotremastrum niveocremeum HHB9708</name>
    <dbReference type="NCBI Taxonomy" id="1314777"/>
    <lineage>
        <taxon>Eukaryota</taxon>
        <taxon>Fungi</taxon>
        <taxon>Dikarya</taxon>
        <taxon>Basidiomycota</taxon>
        <taxon>Agaricomycotina</taxon>
        <taxon>Agaricomycetes</taxon>
        <taxon>Sistotremastrales</taxon>
        <taxon>Sistotremastraceae</taxon>
        <taxon>Sertulicium</taxon>
        <taxon>Sertulicium niveocremeum</taxon>
    </lineage>
</organism>
<proteinExistence type="predicted"/>